<dbReference type="EMBL" id="BK014938">
    <property type="protein sequence ID" value="DAD83581.1"/>
    <property type="molecule type" value="Genomic_DNA"/>
</dbReference>
<reference evidence="1" key="1">
    <citation type="journal article" date="2021" name="Proc. Natl. Acad. Sci. U.S.A.">
        <title>A Catalog of Tens of Thousands of Viruses from Human Metagenomes Reveals Hidden Associations with Chronic Diseases.</title>
        <authorList>
            <person name="Tisza M.J."/>
            <person name="Buck C.B."/>
        </authorList>
    </citation>
    <scope>NUCLEOTIDE SEQUENCE</scope>
    <source>
        <strain evidence="1">Ctxc31</strain>
    </source>
</reference>
<name>A0A8S5MMI5_9CAUD</name>
<accession>A0A8S5MMI5</accession>
<proteinExistence type="predicted"/>
<sequence>MERKKHKNFKVMKKLFLTTLVLFWSLLAFSQDAKWLSLNELAMQMVYDRMSQSPFSEPTVKRAIDSMFPSNKVKMEEAQENRKEYTYSFVLDQEIEVDLEVSTKDSKVTSTVISIKQAGGNYYYCMKRLEEAMMTTDYDCPAYSRFVVSSSDNLLGVKITKSIRTYESGFKLARIYIRHGDSSSISILYSKE</sequence>
<organism evidence="1">
    <name type="scientific">Siphoviridae sp. ctxc31</name>
    <dbReference type="NCBI Taxonomy" id="2826520"/>
    <lineage>
        <taxon>Viruses</taxon>
        <taxon>Duplodnaviria</taxon>
        <taxon>Heunggongvirae</taxon>
        <taxon>Uroviricota</taxon>
        <taxon>Caudoviricetes</taxon>
    </lineage>
</organism>
<evidence type="ECO:0000313" key="1">
    <source>
        <dbReference type="EMBL" id="DAD83581.1"/>
    </source>
</evidence>
<protein>
    <submittedName>
        <fullName evidence="1">Uncharacterized protein</fullName>
    </submittedName>
</protein>